<dbReference type="AlphaFoldDB" id="A0AAV7QUW2"/>
<accession>A0AAV7QUW2</accession>
<keyword evidence="3" id="KW-1185">Reference proteome</keyword>
<protein>
    <submittedName>
        <fullName evidence="2">Uncharacterized protein</fullName>
    </submittedName>
</protein>
<evidence type="ECO:0000313" key="3">
    <source>
        <dbReference type="Proteomes" id="UP001066276"/>
    </source>
</evidence>
<evidence type="ECO:0000313" key="2">
    <source>
        <dbReference type="EMBL" id="KAJ1144297.1"/>
    </source>
</evidence>
<proteinExistence type="predicted"/>
<dbReference type="EMBL" id="JANPWB010000010">
    <property type="protein sequence ID" value="KAJ1144297.1"/>
    <property type="molecule type" value="Genomic_DNA"/>
</dbReference>
<reference evidence="2" key="1">
    <citation type="journal article" date="2022" name="bioRxiv">
        <title>Sequencing and chromosome-scale assembly of the giantPleurodeles waltlgenome.</title>
        <authorList>
            <person name="Brown T."/>
            <person name="Elewa A."/>
            <person name="Iarovenko S."/>
            <person name="Subramanian E."/>
            <person name="Araus A.J."/>
            <person name="Petzold A."/>
            <person name="Susuki M."/>
            <person name="Suzuki K.-i.T."/>
            <person name="Hayashi T."/>
            <person name="Toyoda A."/>
            <person name="Oliveira C."/>
            <person name="Osipova E."/>
            <person name="Leigh N.D."/>
            <person name="Simon A."/>
            <person name="Yun M.H."/>
        </authorList>
    </citation>
    <scope>NUCLEOTIDE SEQUENCE</scope>
    <source>
        <strain evidence="2">20211129_DDA</strain>
        <tissue evidence="2">Liver</tissue>
    </source>
</reference>
<dbReference type="Proteomes" id="UP001066276">
    <property type="component" value="Chromosome 6"/>
</dbReference>
<organism evidence="2 3">
    <name type="scientific">Pleurodeles waltl</name>
    <name type="common">Iberian ribbed newt</name>
    <dbReference type="NCBI Taxonomy" id="8319"/>
    <lineage>
        <taxon>Eukaryota</taxon>
        <taxon>Metazoa</taxon>
        <taxon>Chordata</taxon>
        <taxon>Craniata</taxon>
        <taxon>Vertebrata</taxon>
        <taxon>Euteleostomi</taxon>
        <taxon>Amphibia</taxon>
        <taxon>Batrachia</taxon>
        <taxon>Caudata</taxon>
        <taxon>Salamandroidea</taxon>
        <taxon>Salamandridae</taxon>
        <taxon>Pleurodelinae</taxon>
        <taxon>Pleurodeles</taxon>
    </lineage>
</organism>
<comment type="caution">
    <text evidence="2">The sequence shown here is derived from an EMBL/GenBank/DDBJ whole genome shotgun (WGS) entry which is preliminary data.</text>
</comment>
<feature type="region of interest" description="Disordered" evidence="1">
    <location>
        <begin position="155"/>
        <end position="179"/>
    </location>
</feature>
<name>A0AAV7QUW2_PLEWA</name>
<gene>
    <name evidence="2" type="ORF">NDU88_010597</name>
</gene>
<evidence type="ECO:0000256" key="1">
    <source>
        <dbReference type="SAM" id="MobiDB-lite"/>
    </source>
</evidence>
<feature type="compositionally biased region" description="Polar residues" evidence="1">
    <location>
        <begin position="158"/>
        <end position="171"/>
    </location>
</feature>
<sequence length="214" mass="23473">MIPCSNRYGPLENVEGPCNTATDERTGTCMAVGNDSNTPPGLDKPLRLHDSLDLASVHSKLDEVKNLVLSLMNQLSRDPGVLCGCSCSQPRLDVPYPVMRGTPTIPAAFELRPQVDIQSLQPCPICFPTLPVLYTEGPQAPFEAIKHKRVINAEDRTSTWPNRSGKTTSADYNEDPGRGAIGSQVLSRAAPHQFIILSHLMMPHIWLKRDGLHL</sequence>